<dbReference type="AlphaFoldDB" id="A0A074WQX1"/>
<proteinExistence type="predicted"/>
<evidence type="ECO:0000313" key="3">
    <source>
        <dbReference type="Proteomes" id="UP000030672"/>
    </source>
</evidence>
<evidence type="ECO:0000259" key="1">
    <source>
        <dbReference type="Pfam" id="PF23155"/>
    </source>
</evidence>
<dbReference type="Proteomes" id="UP000030672">
    <property type="component" value="Unassembled WGS sequence"/>
</dbReference>
<dbReference type="InterPro" id="IPR055481">
    <property type="entry name" value="DUF7053"/>
</dbReference>
<name>A0A074WQX1_AURM1</name>
<dbReference type="PANTHER" id="PTHR38117:SF1">
    <property type="entry name" value="DUF3074 DOMAIN-CONTAINING PROTEIN"/>
    <property type="match status" value="1"/>
</dbReference>
<evidence type="ECO:0000313" key="2">
    <source>
        <dbReference type="EMBL" id="KEQ64836.1"/>
    </source>
</evidence>
<organism evidence="2 3">
    <name type="scientific">Aureobasidium melanogenum (strain CBS 110374)</name>
    <name type="common">Aureobasidium pullulans var. melanogenum</name>
    <dbReference type="NCBI Taxonomy" id="1043003"/>
    <lineage>
        <taxon>Eukaryota</taxon>
        <taxon>Fungi</taxon>
        <taxon>Dikarya</taxon>
        <taxon>Ascomycota</taxon>
        <taxon>Pezizomycotina</taxon>
        <taxon>Dothideomycetes</taxon>
        <taxon>Dothideomycetidae</taxon>
        <taxon>Dothideales</taxon>
        <taxon>Saccotheciaceae</taxon>
        <taxon>Aureobasidium</taxon>
    </lineage>
</organism>
<dbReference type="EMBL" id="KL584828">
    <property type="protein sequence ID" value="KEQ64836.1"/>
    <property type="molecule type" value="Genomic_DNA"/>
</dbReference>
<protein>
    <recommendedName>
        <fullName evidence="1">DUF7053 domain-containing protein</fullName>
    </recommendedName>
</protein>
<dbReference type="HOGENOM" id="CLU_090697_0_0_1"/>
<keyword evidence="3" id="KW-1185">Reference proteome</keyword>
<dbReference type="GeneID" id="63919474"/>
<dbReference type="PANTHER" id="PTHR38117">
    <property type="entry name" value="NACHT AND WD40 DOMAIN PROTEIN"/>
    <property type="match status" value="1"/>
</dbReference>
<reference evidence="2 3" key="1">
    <citation type="journal article" date="2014" name="BMC Genomics">
        <title>Genome sequencing of four Aureobasidium pullulans varieties: biotechnological potential, stress tolerance, and description of new species.</title>
        <authorList>
            <person name="Gostin Ar C."/>
            <person name="Ohm R.A."/>
            <person name="Kogej T."/>
            <person name="Sonjak S."/>
            <person name="Turk M."/>
            <person name="Zajc J."/>
            <person name="Zalar P."/>
            <person name="Grube M."/>
            <person name="Sun H."/>
            <person name="Han J."/>
            <person name="Sharma A."/>
            <person name="Chiniquy J."/>
            <person name="Ngan C.Y."/>
            <person name="Lipzen A."/>
            <person name="Barry K."/>
            <person name="Grigoriev I.V."/>
            <person name="Gunde-Cimerman N."/>
        </authorList>
    </citation>
    <scope>NUCLEOTIDE SEQUENCE [LARGE SCALE GENOMIC DNA]</scope>
    <source>
        <strain evidence="2 3">CBS 110374</strain>
    </source>
</reference>
<gene>
    <name evidence="2" type="ORF">M437DRAFT_73756</name>
</gene>
<accession>A0A074WQX1</accession>
<dbReference type="RefSeq" id="XP_040881859.1">
    <property type="nucleotide sequence ID" value="XM_041026101.1"/>
</dbReference>
<feature type="domain" description="DUF7053" evidence="1">
    <location>
        <begin position="7"/>
        <end position="151"/>
    </location>
</feature>
<dbReference type="Pfam" id="PF23155">
    <property type="entry name" value="DUF7053"/>
    <property type="match status" value="1"/>
</dbReference>
<sequence>MFDSSFSYSSEQPLSRAASDNTALRLLHDMNLIMHLNPDCKGIKLVSDPSAIPQEYKVEDSLAFVPKKLWSGGVWYTAFFKPLEDGCDITIQAPGGFTSVNKWRLVRKPDGSRAISITSDAKCSKTFAYFVKKFLETQHGQLQRTFNERVESVVRPGIPRRRSSMPGSFRTIGSARDMVVA</sequence>